<evidence type="ECO:0000259" key="17">
    <source>
        <dbReference type="PROSITE" id="PS51387"/>
    </source>
</evidence>
<keyword evidence="10 16" id="KW-0133">Cell shape</keyword>
<dbReference type="GO" id="GO:0051301">
    <property type="term" value="P:cell division"/>
    <property type="evidence" value="ECO:0007669"/>
    <property type="project" value="UniProtKB-KW"/>
</dbReference>
<keyword evidence="6 16" id="KW-0132">Cell division</keyword>
<dbReference type="GO" id="GO:0009252">
    <property type="term" value="P:peptidoglycan biosynthetic process"/>
    <property type="evidence" value="ECO:0007669"/>
    <property type="project" value="UniProtKB-UniRule"/>
</dbReference>
<dbReference type="EC" id="1.3.1.98" evidence="16"/>
<dbReference type="AlphaFoldDB" id="A0A9D1M2D8"/>
<dbReference type="SUPFAM" id="SSF56194">
    <property type="entry name" value="Uridine diphospho-N-Acetylenolpyruvylglucosamine reductase, MurB, C-terminal domain"/>
    <property type="match status" value="1"/>
</dbReference>
<proteinExistence type="inferred from homology"/>
<organism evidence="18 19">
    <name type="scientific">Candidatus Merdicola faecigallinarum</name>
    <dbReference type="NCBI Taxonomy" id="2840862"/>
    <lineage>
        <taxon>Bacteria</taxon>
        <taxon>Bacillati</taxon>
        <taxon>Bacillota</taxon>
        <taxon>Clostridia</taxon>
        <taxon>Candidatus Merdicola</taxon>
    </lineage>
</organism>
<dbReference type="InterPro" id="IPR036635">
    <property type="entry name" value="MurB_C_sf"/>
</dbReference>
<keyword evidence="11 16" id="KW-0573">Peptidoglycan synthesis</keyword>
<comment type="catalytic activity">
    <reaction evidence="15 16">
        <text>UDP-N-acetyl-alpha-D-muramate + NADP(+) = UDP-N-acetyl-3-O-(1-carboxyvinyl)-alpha-D-glucosamine + NADPH + H(+)</text>
        <dbReference type="Rhea" id="RHEA:12248"/>
        <dbReference type="ChEBI" id="CHEBI:15378"/>
        <dbReference type="ChEBI" id="CHEBI:57783"/>
        <dbReference type="ChEBI" id="CHEBI:58349"/>
        <dbReference type="ChEBI" id="CHEBI:68483"/>
        <dbReference type="ChEBI" id="CHEBI:70757"/>
        <dbReference type="EC" id="1.3.1.98"/>
    </reaction>
</comment>
<dbReference type="InterPro" id="IPR036318">
    <property type="entry name" value="FAD-bd_PCMH-like_sf"/>
</dbReference>
<feature type="domain" description="FAD-binding PCMH-type" evidence="17">
    <location>
        <begin position="34"/>
        <end position="202"/>
    </location>
</feature>
<comment type="caution">
    <text evidence="18">The sequence shown here is derived from an EMBL/GenBank/DDBJ whole genome shotgun (WGS) entry which is preliminary data.</text>
</comment>
<evidence type="ECO:0000256" key="13">
    <source>
        <dbReference type="ARBA" id="ARBA00023306"/>
    </source>
</evidence>
<dbReference type="Pfam" id="PF02873">
    <property type="entry name" value="MurB_C"/>
    <property type="match status" value="1"/>
</dbReference>
<reference evidence="18" key="1">
    <citation type="submission" date="2020-10" db="EMBL/GenBank/DDBJ databases">
        <authorList>
            <person name="Gilroy R."/>
        </authorList>
    </citation>
    <scope>NUCLEOTIDE SEQUENCE</scope>
    <source>
        <strain evidence="18">CHK195-15760</strain>
    </source>
</reference>
<keyword evidence="12 16" id="KW-0560">Oxidoreductase</keyword>
<dbReference type="GO" id="GO:0071555">
    <property type="term" value="P:cell wall organization"/>
    <property type="evidence" value="ECO:0007669"/>
    <property type="project" value="UniProtKB-KW"/>
</dbReference>
<dbReference type="GO" id="GO:0005829">
    <property type="term" value="C:cytosol"/>
    <property type="evidence" value="ECO:0007669"/>
    <property type="project" value="TreeGrafter"/>
</dbReference>
<comment type="similarity">
    <text evidence="16">Belongs to the MurB family.</text>
</comment>
<dbReference type="Pfam" id="PF01565">
    <property type="entry name" value="FAD_binding_4"/>
    <property type="match status" value="1"/>
</dbReference>
<evidence type="ECO:0000256" key="11">
    <source>
        <dbReference type="ARBA" id="ARBA00022984"/>
    </source>
</evidence>
<comment type="subcellular location">
    <subcellularLocation>
        <location evidence="3 16">Cytoplasm</location>
    </subcellularLocation>
</comment>
<evidence type="ECO:0000256" key="2">
    <source>
        <dbReference type="ARBA" id="ARBA00003921"/>
    </source>
</evidence>
<evidence type="ECO:0000256" key="8">
    <source>
        <dbReference type="ARBA" id="ARBA00022827"/>
    </source>
</evidence>
<evidence type="ECO:0000256" key="3">
    <source>
        <dbReference type="ARBA" id="ARBA00004496"/>
    </source>
</evidence>
<dbReference type="GO" id="GO:0008360">
    <property type="term" value="P:regulation of cell shape"/>
    <property type="evidence" value="ECO:0007669"/>
    <property type="project" value="UniProtKB-KW"/>
</dbReference>
<dbReference type="InterPro" id="IPR016167">
    <property type="entry name" value="FAD-bd_PCMH_sub1"/>
</dbReference>
<dbReference type="Gene3D" id="3.30.43.10">
    <property type="entry name" value="Uridine Diphospho-n-acetylenolpyruvylglucosamine Reductase, domain 2"/>
    <property type="match status" value="1"/>
</dbReference>
<dbReference type="SUPFAM" id="SSF56176">
    <property type="entry name" value="FAD-binding/transporter-associated domain-like"/>
    <property type="match status" value="1"/>
</dbReference>
<keyword evidence="5 16" id="KW-0963">Cytoplasm</keyword>
<dbReference type="NCBIfam" id="NF010480">
    <property type="entry name" value="PRK13905.1"/>
    <property type="match status" value="1"/>
</dbReference>
<comment type="pathway">
    <text evidence="4 16">Cell wall biogenesis; peptidoglycan biosynthesis.</text>
</comment>
<evidence type="ECO:0000256" key="7">
    <source>
        <dbReference type="ARBA" id="ARBA00022630"/>
    </source>
</evidence>
<evidence type="ECO:0000256" key="14">
    <source>
        <dbReference type="ARBA" id="ARBA00023316"/>
    </source>
</evidence>
<dbReference type="PROSITE" id="PS51387">
    <property type="entry name" value="FAD_PCMH"/>
    <property type="match status" value="1"/>
</dbReference>
<protein>
    <recommendedName>
        <fullName evidence="16">UDP-N-acetylenolpyruvoylglucosamine reductase</fullName>
        <ecNumber evidence="16">1.3.1.98</ecNumber>
    </recommendedName>
    <alternativeName>
        <fullName evidence="16">UDP-N-acetylmuramate dehydrogenase</fullName>
    </alternativeName>
</protein>
<dbReference type="Proteomes" id="UP000824093">
    <property type="component" value="Unassembled WGS sequence"/>
</dbReference>
<evidence type="ECO:0000256" key="16">
    <source>
        <dbReference type="HAMAP-Rule" id="MF_00037"/>
    </source>
</evidence>
<evidence type="ECO:0000256" key="10">
    <source>
        <dbReference type="ARBA" id="ARBA00022960"/>
    </source>
</evidence>
<feature type="active site" description="Proton donor" evidence="16">
    <location>
        <position position="231"/>
    </location>
</feature>
<keyword evidence="9 16" id="KW-0521">NADP</keyword>
<sequence>MEKEKIEQDLRKYISKETEILMNEPMKKHTSFKIGGPADLYIRVRTVEDLEIIIQYLSKNQIPYYIIGNGSNILIRDKGFRGVILKIDWSEIQIIEEKETKVEVKVSAGVKLSFLAQKLLKNSITGFEFAAGIPGTMGGAVRMNAGAHGGEIKDIIKTVEVLGQDGKRKTLTNAECEFSYRNSRFTKSKEIILSAVLMLKKEDVEESRRKMEEYAKWRKEKQPLEYPNAGSTFKRGDNFITAALIDECGLKGYQIGDAQVSEKHAGFIVNKGNATAEDVIRLVTKVQETVEKKFEKKIELEIEVIGEK</sequence>
<dbReference type="EMBL" id="DVNH01000051">
    <property type="protein sequence ID" value="HIU52332.1"/>
    <property type="molecule type" value="Genomic_DNA"/>
</dbReference>
<dbReference type="InterPro" id="IPR003170">
    <property type="entry name" value="MurB"/>
</dbReference>
<feature type="active site" evidence="16">
    <location>
        <position position="301"/>
    </location>
</feature>
<evidence type="ECO:0000313" key="18">
    <source>
        <dbReference type="EMBL" id="HIU52332.1"/>
    </source>
</evidence>
<keyword evidence="8 16" id="KW-0274">FAD</keyword>
<keyword evidence="13 16" id="KW-0131">Cell cycle</keyword>
<accession>A0A9D1M2D8</accession>
<dbReference type="PANTHER" id="PTHR21071:SF4">
    <property type="entry name" value="UDP-N-ACETYLENOLPYRUVOYLGLUCOSAMINE REDUCTASE"/>
    <property type="match status" value="1"/>
</dbReference>
<gene>
    <name evidence="16 18" type="primary">murB</name>
    <name evidence="18" type="ORF">IAB70_06965</name>
</gene>
<reference evidence="18" key="2">
    <citation type="journal article" date="2021" name="PeerJ">
        <title>Extensive microbial diversity within the chicken gut microbiome revealed by metagenomics and culture.</title>
        <authorList>
            <person name="Gilroy R."/>
            <person name="Ravi A."/>
            <person name="Getino M."/>
            <person name="Pursley I."/>
            <person name="Horton D.L."/>
            <person name="Alikhan N.F."/>
            <person name="Baker D."/>
            <person name="Gharbi K."/>
            <person name="Hall N."/>
            <person name="Watson M."/>
            <person name="Adriaenssens E.M."/>
            <person name="Foster-Nyarko E."/>
            <person name="Jarju S."/>
            <person name="Secka A."/>
            <person name="Antonio M."/>
            <person name="Oren A."/>
            <person name="Chaudhuri R.R."/>
            <person name="La Ragione R."/>
            <person name="Hildebrand F."/>
            <person name="Pallen M.J."/>
        </authorList>
    </citation>
    <scope>NUCLEOTIDE SEQUENCE</scope>
    <source>
        <strain evidence="18">CHK195-15760</strain>
    </source>
</reference>
<dbReference type="Gene3D" id="3.30.465.10">
    <property type="match status" value="1"/>
</dbReference>
<dbReference type="NCBIfam" id="TIGR00179">
    <property type="entry name" value="murB"/>
    <property type="match status" value="1"/>
</dbReference>
<evidence type="ECO:0000256" key="4">
    <source>
        <dbReference type="ARBA" id="ARBA00004752"/>
    </source>
</evidence>
<evidence type="ECO:0000256" key="1">
    <source>
        <dbReference type="ARBA" id="ARBA00001974"/>
    </source>
</evidence>
<keyword evidence="7 16" id="KW-0285">Flavoprotein</keyword>
<dbReference type="InterPro" id="IPR006094">
    <property type="entry name" value="Oxid_FAD_bind_N"/>
</dbReference>
<name>A0A9D1M2D8_9FIRM</name>
<dbReference type="InterPro" id="IPR011601">
    <property type="entry name" value="MurB_C"/>
</dbReference>
<dbReference type="InterPro" id="IPR016169">
    <property type="entry name" value="FAD-bd_PCMH_sub2"/>
</dbReference>
<evidence type="ECO:0000256" key="9">
    <source>
        <dbReference type="ARBA" id="ARBA00022857"/>
    </source>
</evidence>
<evidence type="ECO:0000256" key="5">
    <source>
        <dbReference type="ARBA" id="ARBA00022490"/>
    </source>
</evidence>
<comment type="cofactor">
    <cofactor evidence="1 16">
        <name>FAD</name>
        <dbReference type="ChEBI" id="CHEBI:57692"/>
    </cofactor>
</comment>
<dbReference type="InterPro" id="IPR016166">
    <property type="entry name" value="FAD-bd_PCMH"/>
</dbReference>
<dbReference type="PANTHER" id="PTHR21071">
    <property type="entry name" value="UDP-N-ACETYLENOLPYRUVOYLGLUCOSAMINE REDUCTASE"/>
    <property type="match status" value="1"/>
</dbReference>
<evidence type="ECO:0000256" key="6">
    <source>
        <dbReference type="ARBA" id="ARBA00022618"/>
    </source>
</evidence>
<dbReference type="GO" id="GO:0008762">
    <property type="term" value="F:UDP-N-acetylmuramate dehydrogenase activity"/>
    <property type="evidence" value="ECO:0007669"/>
    <property type="project" value="UniProtKB-UniRule"/>
</dbReference>
<evidence type="ECO:0000256" key="12">
    <source>
        <dbReference type="ARBA" id="ARBA00023002"/>
    </source>
</evidence>
<evidence type="ECO:0000256" key="15">
    <source>
        <dbReference type="ARBA" id="ARBA00048914"/>
    </source>
</evidence>
<keyword evidence="14 16" id="KW-0961">Cell wall biogenesis/degradation</keyword>
<comment type="function">
    <text evidence="2 16">Cell wall formation.</text>
</comment>
<evidence type="ECO:0000313" key="19">
    <source>
        <dbReference type="Proteomes" id="UP000824093"/>
    </source>
</evidence>
<feature type="active site" evidence="16">
    <location>
        <position position="181"/>
    </location>
</feature>
<dbReference type="GO" id="GO:0071949">
    <property type="term" value="F:FAD binding"/>
    <property type="evidence" value="ECO:0007669"/>
    <property type="project" value="InterPro"/>
</dbReference>
<dbReference type="Gene3D" id="3.90.78.10">
    <property type="entry name" value="UDP-N-acetylenolpyruvoylglucosamine reductase, C-terminal domain"/>
    <property type="match status" value="1"/>
</dbReference>
<dbReference type="HAMAP" id="MF_00037">
    <property type="entry name" value="MurB"/>
    <property type="match status" value="1"/>
</dbReference>